<accession>A0AAV4MCT0</accession>
<dbReference type="EMBL" id="BPLQ01000191">
    <property type="protein sequence ID" value="GIX68609.1"/>
    <property type="molecule type" value="Genomic_DNA"/>
</dbReference>
<dbReference type="Proteomes" id="UP001054837">
    <property type="component" value="Unassembled WGS sequence"/>
</dbReference>
<evidence type="ECO:0000313" key="1">
    <source>
        <dbReference type="EMBL" id="GIX68609.1"/>
    </source>
</evidence>
<gene>
    <name evidence="1" type="ORF">CDAR_47441</name>
</gene>
<keyword evidence="2" id="KW-1185">Reference proteome</keyword>
<proteinExistence type="predicted"/>
<dbReference type="AlphaFoldDB" id="A0AAV4MCT0"/>
<organism evidence="1 2">
    <name type="scientific">Caerostris darwini</name>
    <dbReference type="NCBI Taxonomy" id="1538125"/>
    <lineage>
        <taxon>Eukaryota</taxon>
        <taxon>Metazoa</taxon>
        <taxon>Ecdysozoa</taxon>
        <taxon>Arthropoda</taxon>
        <taxon>Chelicerata</taxon>
        <taxon>Arachnida</taxon>
        <taxon>Araneae</taxon>
        <taxon>Araneomorphae</taxon>
        <taxon>Entelegynae</taxon>
        <taxon>Araneoidea</taxon>
        <taxon>Araneidae</taxon>
        <taxon>Caerostris</taxon>
    </lineage>
</organism>
<name>A0AAV4MCT0_9ARAC</name>
<reference evidence="1 2" key="1">
    <citation type="submission" date="2021-06" db="EMBL/GenBank/DDBJ databases">
        <title>Caerostris darwini draft genome.</title>
        <authorList>
            <person name="Kono N."/>
            <person name="Arakawa K."/>
        </authorList>
    </citation>
    <scope>NUCLEOTIDE SEQUENCE [LARGE SCALE GENOMIC DNA]</scope>
</reference>
<comment type="caution">
    <text evidence="1">The sequence shown here is derived from an EMBL/GenBank/DDBJ whole genome shotgun (WGS) entry which is preliminary data.</text>
</comment>
<evidence type="ECO:0000313" key="2">
    <source>
        <dbReference type="Proteomes" id="UP001054837"/>
    </source>
</evidence>
<sequence length="190" mass="21948">MSSSPFHRRPIDNPSLRIVCELVLPLAKIEAQSLSSTFLFHANEDIQLDSFIKDLLQKIQFLLETVIRREKSRQSTVGNGFLSISPTTHRQPFFLSGSSPTFHFHANEYIQLDSFIKDLLQKIQFLLEAVIRREKSRQSTTVIDVIRERLPLHFTDDPSTTLLSLRIVRELVLPLAKIEAQSLYETEHYT</sequence>
<protein>
    <submittedName>
        <fullName evidence="1">Uncharacterized protein</fullName>
    </submittedName>
</protein>